<evidence type="ECO:0000313" key="2">
    <source>
        <dbReference type="EMBL" id="PHZ85472.1"/>
    </source>
</evidence>
<sequence>MKKTTPPANDNLEIQDAPELDVSEADILEEMNWDNSTDHLDEITPEPAAEDMPEYDKISGLDKSEIFSKEEFFSDFFCQNLVLAEHLTGLVGVSVVVSDGKPEAGARETSDLLYEQCQKFRFLQWAIKRDAAWVTNVLPVVIFVKGKADIVGMQLAARREAVKRASQQPQAANDNNAPMEEAV</sequence>
<evidence type="ECO:0000313" key="3">
    <source>
        <dbReference type="Proteomes" id="UP000229730"/>
    </source>
</evidence>
<protein>
    <submittedName>
        <fullName evidence="2">Uncharacterized protein</fullName>
    </submittedName>
</protein>
<organism evidence="2 3">
    <name type="scientific">Paremcibacter congregatus</name>
    <dbReference type="NCBI Taxonomy" id="2043170"/>
    <lineage>
        <taxon>Bacteria</taxon>
        <taxon>Pseudomonadati</taxon>
        <taxon>Pseudomonadota</taxon>
        <taxon>Alphaproteobacteria</taxon>
        <taxon>Emcibacterales</taxon>
        <taxon>Emcibacteraceae</taxon>
        <taxon>Paremcibacter</taxon>
    </lineage>
</organism>
<dbReference type="Proteomes" id="UP000229730">
    <property type="component" value="Unassembled WGS sequence"/>
</dbReference>
<dbReference type="RefSeq" id="WP_099471984.1">
    <property type="nucleotide sequence ID" value="NZ_CP041025.1"/>
</dbReference>
<comment type="caution">
    <text evidence="2">The sequence shown here is derived from an EMBL/GenBank/DDBJ whole genome shotgun (WGS) entry which is preliminary data.</text>
</comment>
<evidence type="ECO:0000313" key="1">
    <source>
        <dbReference type="EMBL" id="PHZ85451.1"/>
    </source>
</evidence>
<name>A0A2G4YT08_9PROT</name>
<dbReference type="EMBL" id="PDEM01000015">
    <property type="protein sequence ID" value="PHZ85451.1"/>
    <property type="molecule type" value="Genomic_DNA"/>
</dbReference>
<keyword evidence="3" id="KW-1185">Reference proteome</keyword>
<gene>
    <name evidence="2" type="ORF">CRD36_06660</name>
    <name evidence="1" type="ORF">CRD36_06765</name>
</gene>
<accession>A0A2G4YT08</accession>
<dbReference type="InParanoid" id="A0A2G4YT08"/>
<dbReference type="AlphaFoldDB" id="A0A2G4YT08"/>
<proteinExistence type="predicted"/>
<dbReference type="EMBL" id="PDEM01000013">
    <property type="protein sequence ID" value="PHZ85472.1"/>
    <property type="molecule type" value="Genomic_DNA"/>
</dbReference>
<reference evidence="2 3" key="1">
    <citation type="submission" date="2017-10" db="EMBL/GenBank/DDBJ databases">
        <title>Frigbacter circumglobatus gen. nov. sp. nov., isolated from sediment cultured in situ.</title>
        <authorList>
            <person name="Zhao Z."/>
        </authorList>
    </citation>
    <scope>NUCLEOTIDE SEQUENCE [LARGE SCALE GENOMIC DNA]</scope>
    <source>
        <strain evidence="2 3">ZYL</strain>
    </source>
</reference>